<dbReference type="Pfam" id="PF14559">
    <property type="entry name" value="TPR_19"/>
    <property type="match status" value="1"/>
</dbReference>
<reference evidence="3" key="1">
    <citation type="submission" date="2018-06" db="EMBL/GenBank/DDBJ databases">
        <authorList>
            <person name="Zhirakovskaya E."/>
        </authorList>
    </citation>
    <scope>NUCLEOTIDE SEQUENCE</scope>
</reference>
<sequence length="823" mass="94895">AWQLILEKDALWNLEVKQQLFIWLFDFLSIHPFVPASVYKLMMEYFYWNESHNILRQNFNQEKIEKTLHTIERAPWSLLFTDITFPDDFDINAIEHYLSQRDYLDYLITCNEAEKTTALLDEMHYREVKDPEKNRLLINFYLNNGHTAQALEYCQQLINEHPENIDGPLQKANILFAQKKHAEAAYAFRAVLKIDNKHALAIRGLAACSIKTGNLLAAKKHYEQAVEALPLDIEARIQLIKISHTLIQQSAEKLKTLYYSGKHRRTVAEGYLTTGDYYSCISFIGSCTSDTSYKGLGTYTENLDLDEASIEEVQQALAEEAGILEAFKKAKPLPDPSGRMIQRVLANRKDTFFNYLSYDLHILSAQAHNSNNYSEKAILSYQHAFLIAEAEGNKGYEALIELGRLHIERKAYSEALDILLRLDTLAPDNAEILHHISEAYRFLEDFENALLYSNKSIDLDNSHWVYFSARSMILIELEKYRQAIEDLDITLDSTPNFAWAWHRKGICLSKTLRHEKAIECFESAIAYDTGFSLPCFEIARSACALLDTQRAISAIEEYINRGYDVSKLHRIQNEITTILDKALNDRSTEQKNDIYNDYYHFYIHLAEIFDRAEKGEWAELACTQALNIADTTNTNAHLALSQQGAILINNEKYNDALNSLNSANTLNPANAVILNRLSNAQRYLEDYKVALENSNQAISIDDTQWLYFSTRSLILLELEKYPEASNDLDIVLENRPEFAWAWYRKGLCMSRTEQHQQAAKCFETALSFNDSLKPPRLELIRSACALTNREMAVKNMQIYIKDHGEDPSLEHWQEKIKEMHNEP</sequence>
<keyword evidence="1" id="KW-0677">Repeat</keyword>
<dbReference type="Gene3D" id="1.25.40.10">
    <property type="entry name" value="Tetratricopeptide repeat domain"/>
    <property type="match status" value="4"/>
</dbReference>
<proteinExistence type="predicted"/>
<accession>A0A3B0XQU2</accession>
<dbReference type="InterPro" id="IPR051685">
    <property type="entry name" value="Ycf3/AcsC/BcsC/TPR_MFPF"/>
</dbReference>
<dbReference type="PANTHER" id="PTHR44943">
    <property type="entry name" value="CELLULOSE SYNTHASE OPERON PROTEIN C"/>
    <property type="match status" value="1"/>
</dbReference>
<feature type="non-terminal residue" evidence="3">
    <location>
        <position position="1"/>
    </location>
</feature>
<dbReference type="Pfam" id="PF13174">
    <property type="entry name" value="TPR_6"/>
    <property type="match status" value="1"/>
</dbReference>
<dbReference type="Pfam" id="PF13432">
    <property type="entry name" value="TPR_16"/>
    <property type="match status" value="1"/>
</dbReference>
<evidence type="ECO:0000313" key="3">
    <source>
        <dbReference type="EMBL" id="VAW65607.1"/>
    </source>
</evidence>
<protein>
    <recommendedName>
        <fullName evidence="4">Tetratricopeptide repeat protein</fullName>
    </recommendedName>
</protein>
<evidence type="ECO:0008006" key="4">
    <source>
        <dbReference type="Google" id="ProtNLM"/>
    </source>
</evidence>
<dbReference type="SMART" id="SM00028">
    <property type="entry name" value="TPR"/>
    <property type="match status" value="12"/>
</dbReference>
<name>A0A3B0XQU2_9ZZZZ</name>
<gene>
    <name evidence="3" type="ORF">MNBD_GAMMA10-224</name>
</gene>
<evidence type="ECO:0000256" key="1">
    <source>
        <dbReference type="ARBA" id="ARBA00022737"/>
    </source>
</evidence>
<evidence type="ECO:0000256" key="2">
    <source>
        <dbReference type="ARBA" id="ARBA00022803"/>
    </source>
</evidence>
<dbReference type="InterPro" id="IPR019734">
    <property type="entry name" value="TPR_rpt"/>
</dbReference>
<organism evidence="3">
    <name type="scientific">hydrothermal vent metagenome</name>
    <dbReference type="NCBI Taxonomy" id="652676"/>
    <lineage>
        <taxon>unclassified sequences</taxon>
        <taxon>metagenomes</taxon>
        <taxon>ecological metagenomes</taxon>
    </lineage>
</organism>
<dbReference type="Pfam" id="PF13181">
    <property type="entry name" value="TPR_8"/>
    <property type="match status" value="2"/>
</dbReference>
<dbReference type="AlphaFoldDB" id="A0A3B0XQU2"/>
<dbReference type="InterPro" id="IPR011990">
    <property type="entry name" value="TPR-like_helical_dom_sf"/>
</dbReference>
<dbReference type="EMBL" id="UOFJ01000182">
    <property type="protein sequence ID" value="VAW65607.1"/>
    <property type="molecule type" value="Genomic_DNA"/>
</dbReference>
<dbReference type="SUPFAM" id="SSF48452">
    <property type="entry name" value="TPR-like"/>
    <property type="match status" value="3"/>
</dbReference>
<dbReference type="PANTHER" id="PTHR44943:SF8">
    <property type="entry name" value="TPR REPEAT-CONTAINING PROTEIN MJ0263"/>
    <property type="match status" value="1"/>
</dbReference>
<dbReference type="PROSITE" id="PS50005">
    <property type="entry name" value="TPR"/>
    <property type="match status" value="2"/>
</dbReference>
<keyword evidence="2" id="KW-0802">TPR repeat</keyword>